<evidence type="ECO:0000313" key="2">
    <source>
        <dbReference type="EMBL" id="KRK97396.1"/>
    </source>
</evidence>
<sequence length="145" mass="16872">MYIKYKWLLTGIVATLVGVTGTSLTATASTWHKGTPSILRGKYYRTKIKYGYQKLPQFYYLHGTKHTVYLTPSQSDSTGGSSVYYKRSGKTYQLRMKGFMWQEYGLTYMKVKQLSSKKVSVNMNSSHWTMTRFYHFPKYHGKAVR</sequence>
<reference evidence="2 3" key="1">
    <citation type="journal article" date="2015" name="Genome Announc.">
        <title>Expanding the biotechnology potential of lactobacilli through comparative genomics of 213 strains and associated genera.</title>
        <authorList>
            <person name="Sun Z."/>
            <person name="Harris H.M."/>
            <person name="McCann A."/>
            <person name="Guo C."/>
            <person name="Argimon S."/>
            <person name="Zhang W."/>
            <person name="Yang X."/>
            <person name="Jeffery I.B."/>
            <person name="Cooney J.C."/>
            <person name="Kagawa T.F."/>
            <person name="Liu W."/>
            <person name="Song Y."/>
            <person name="Salvetti E."/>
            <person name="Wrobel A."/>
            <person name="Rasinkangas P."/>
            <person name="Parkhill J."/>
            <person name="Rea M.C."/>
            <person name="O'Sullivan O."/>
            <person name="Ritari J."/>
            <person name="Douillard F.P."/>
            <person name="Paul Ross R."/>
            <person name="Yang R."/>
            <person name="Briner A.E."/>
            <person name="Felis G.E."/>
            <person name="de Vos W.M."/>
            <person name="Barrangou R."/>
            <person name="Klaenhammer T.R."/>
            <person name="Caufield P.W."/>
            <person name="Cui Y."/>
            <person name="Zhang H."/>
            <person name="O'Toole P.W."/>
        </authorList>
    </citation>
    <scope>NUCLEOTIDE SEQUENCE [LARGE SCALE GENOMIC DNA]</scope>
    <source>
        <strain evidence="2 3">DSM 19909</strain>
    </source>
</reference>
<organism evidence="2 3">
    <name type="scientific">Secundilactobacillus odoratitofui DSM 19909 = JCM 15043</name>
    <dbReference type="NCBI Taxonomy" id="1423776"/>
    <lineage>
        <taxon>Bacteria</taxon>
        <taxon>Bacillati</taxon>
        <taxon>Bacillota</taxon>
        <taxon>Bacilli</taxon>
        <taxon>Lactobacillales</taxon>
        <taxon>Lactobacillaceae</taxon>
        <taxon>Secundilactobacillus</taxon>
    </lineage>
</organism>
<dbReference type="AlphaFoldDB" id="A0A0R1LW35"/>
<dbReference type="EMBL" id="AZEE01000029">
    <property type="protein sequence ID" value="KRK97396.1"/>
    <property type="molecule type" value="Genomic_DNA"/>
</dbReference>
<evidence type="ECO:0000313" key="3">
    <source>
        <dbReference type="Proteomes" id="UP000051160"/>
    </source>
</evidence>
<dbReference type="OrthoDB" id="2326259at2"/>
<evidence type="ECO:0008006" key="4">
    <source>
        <dbReference type="Google" id="ProtNLM"/>
    </source>
</evidence>
<feature type="signal peptide" evidence="1">
    <location>
        <begin position="1"/>
        <end position="28"/>
    </location>
</feature>
<protein>
    <recommendedName>
        <fullName evidence="4">Surface layer protein A domain-containing protein</fullName>
    </recommendedName>
</protein>
<keyword evidence="1" id="KW-0732">Signal</keyword>
<name>A0A0R1LW35_9LACO</name>
<accession>A0A0R1LW35</accession>
<dbReference type="PATRIC" id="fig|1423776.4.peg.1435"/>
<feature type="chain" id="PRO_5006407644" description="Surface layer protein A domain-containing protein" evidence="1">
    <location>
        <begin position="29"/>
        <end position="145"/>
    </location>
</feature>
<comment type="caution">
    <text evidence="2">The sequence shown here is derived from an EMBL/GenBank/DDBJ whole genome shotgun (WGS) entry which is preliminary data.</text>
</comment>
<dbReference type="Proteomes" id="UP000051160">
    <property type="component" value="Unassembled WGS sequence"/>
</dbReference>
<keyword evidence="3" id="KW-1185">Reference proteome</keyword>
<proteinExistence type="predicted"/>
<evidence type="ECO:0000256" key="1">
    <source>
        <dbReference type="SAM" id="SignalP"/>
    </source>
</evidence>
<dbReference type="STRING" id="1423776.FD04_GL001416"/>
<gene>
    <name evidence="2" type="ORF">FD04_GL001416</name>
</gene>
<dbReference type="RefSeq" id="WP_054700347.1">
    <property type="nucleotide sequence ID" value="NZ_AZEE01000029.1"/>
</dbReference>